<evidence type="ECO:0000256" key="4">
    <source>
        <dbReference type="ARBA" id="ARBA00022840"/>
    </source>
</evidence>
<dbReference type="GO" id="GO:0016874">
    <property type="term" value="F:ligase activity"/>
    <property type="evidence" value="ECO:0007669"/>
    <property type="project" value="UniProtKB-KW"/>
</dbReference>
<dbReference type="PROSITE" id="PS00867">
    <property type="entry name" value="CPSASE_2"/>
    <property type="match status" value="1"/>
</dbReference>
<evidence type="ECO:0000256" key="2">
    <source>
        <dbReference type="ARBA" id="ARBA00022598"/>
    </source>
</evidence>
<feature type="domain" description="ATP-grasp" evidence="7">
    <location>
        <begin position="120"/>
        <end position="332"/>
    </location>
</feature>
<feature type="domain" description="Biotin carboxylation" evidence="8">
    <location>
        <begin position="3"/>
        <end position="322"/>
    </location>
</feature>
<dbReference type="RefSeq" id="XP_012898148.1">
    <property type="nucleotide sequence ID" value="XM_013042694.1"/>
</dbReference>
<proteinExistence type="predicted"/>
<dbReference type="Proteomes" id="UP000008312">
    <property type="component" value="Unassembled WGS sequence"/>
</dbReference>
<evidence type="ECO:0000313" key="9">
    <source>
        <dbReference type="EMBL" id="CBK24100.2"/>
    </source>
</evidence>
<dbReference type="PROSITE" id="PS00866">
    <property type="entry name" value="CPSASE_1"/>
    <property type="match status" value="1"/>
</dbReference>
<dbReference type="PANTHER" id="PTHR18866:SF127">
    <property type="match status" value="1"/>
</dbReference>
<dbReference type="InterPro" id="IPR005479">
    <property type="entry name" value="CPAse_ATP-bd"/>
</dbReference>
<dbReference type="SUPFAM" id="SSF52440">
    <property type="entry name" value="PreATP-grasp domain"/>
    <property type="match status" value="1"/>
</dbReference>
<dbReference type="InParanoid" id="D8M7R1"/>
<dbReference type="PANTHER" id="PTHR18866">
    <property type="entry name" value="CARBOXYLASE:PYRUVATE/ACETYL-COA/PROPIONYL-COA CARBOXYLASE"/>
    <property type="match status" value="1"/>
</dbReference>
<evidence type="ECO:0000256" key="1">
    <source>
        <dbReference type="ARBA" id="ARBA00001953"/>
    </source>
</evidence>
<dbReference type="OrthoDB" id="196847at2759"/>
<evidence type="ECO:0000259" key="7">
    <source>
        <dbReference type="PROSITE" id="PS50975"/>
    </source>
</evidence>
<name>D8M7R1_BLAHO</name>
<evidence type="ECO:0000259" key="8">
    <source>
        <dbReference type="PROSITE" id="PS50979"/>
    </source>
</evidence>
<dbReference type="EMBL" id="FN668672">
    <property type="protein sequence ID" value="CBK24100.2"/>
    <property type="molecule type" value="Genomic_DNA"/>
</dbReference>
<keyword evidence="2" id="KW-0436">Ligase</keyword>
<protein>
    <submittedName>
        <fullName evidence="9">Biotin carboxylase</fullName>
    </submittedName>
</protein>
<dbReference type="GeneID" id="24920934"/>
<dbReference type="GO" id="GO:0005524">
    <property type="term" value="F:ATP binding"/>
    <property type="evidence" value="ECO:0007669"/>
    <property type="project" value="UniProtKB-UniRule"/>
</dbReference>
<evidence type="ECO:0000313" key="10">
    <source>
        <dbReference type="Proteomes" id="UP000008312"/>
    </source>
</evidence>
<dbReference type="Pfam" id="PF02786">
    <property type="entry name" value="CPSase_L_D2"/>
    <property type="match status" value="1"/>
</dbReference>
<dbReference type="InterPro" id="IPR005481">
    <property type="entry name" value="BC-like_N"/>
</dbReference>
<keyword evidence="10" id="KW-1185">Reference proteome</keyword>
<keyword evidence="5" id="KW-0092">Biotin</keyword>
<dbReference type="PROSITE" id="PS50975">
    <property type="entry name" value="ATP_GRASP"/>
    <property type="match status" value="1"/>
</dbReference>
<dbReference type="Gene3D" id="3.30.470.20">
    <property type="entry name" value="ATP-grasp fold, B domain"/>
    <property type="match status" value="1"/>
</dbReference>
<sequence length="338" mass="38302">MLRFSKVLIANRGEIASRIIRTTKQMGIKSLAICNEIDKNSRYVKEADEAVYVSDSSNVFLDIDKIIEIAKNNKVDAIHPGYGFLSENPEFPKRCKENGIKFVGPSYETMRLLSSKKDAKELAQRCGIPTIPGYSGSDQSTARLLEEINKIGYPVLLKASMGGGGRGMRILSDSNSNQLAEIISSCRNEAEKHFGDGHLLLEKFLPRTRHIEIQVFGDSHGDVVQLGERECSLQRRYQKLIEESPCVSPFLLFSHLQFYLSDEERSRLYSWALTLTQQSHYEGAATVEFLCDAATRRFYFMEVNTRLQVEHLVTQCVNQQIDLVELQLRVSPRESTHS</sequence>
<gene>
    <name evidence="9" type="ORF">GSBLH_T00003873001</name>
</gene>
<dbReference type="OMA" id="IPYYLEM"/>
<evidence type="ECO:0000256" key="6">
    <source>
        <dbReference type="PROSITE-ProRule" id="PRU00409"/>
    </source>
</evidence>
<organism evidence="9">
    <name type="scientific">Blastocystis hominis</name>
    <dbReference type="NCBI Taxonomy" id="12968"/>
    <lineage>
        <taxon>Eukaryota</taxon>
        <taxon>Sar</taxon>
        <taxon>Stramenopiles</taxon>
        <taxon>Bigyra</taxon>
        <taxon>Opalozoa</taxon>
        <taxon>Opalinata</taxon>
        <taxon>Blastocystidae</taxon>
        <taxon>Blastocystis</taxon>
    </lineage>
</organism>
<dbReference type="SUPFAM" id="SSF56059">
    <property type="entry name" value="Glutathione synthetase ATP-binding domain-like"/>
    <property type="match status" value="1"/>
</dbReference>
<dbReference type="InterPro" id="IPR050856">
    <property type="entry name" value="Biotin_carboxylase_complex"/>
</dbReference>
<accession>D8M7R1</accession>
<dbReference type="InterPro" id="IPR011764">
    <property type="entry name" value="Biotin_carboxylation_dom"/>
</dbReference>
<evidence type="ECO:0000256" key="5">
    <source>
        <dbReference type="ARBA" id="ARBA00023267"/>
    </source>
</evidence>
<dbReference type="FunFam" id="3.30.1490.20:FF:000003">
    <property type="entry name" value="acetyl-CoA carboxylase isoform X1"/>
    <property type="match status" value="1"/>
</dbReference>
<evidence type="ECO:0000256" key="3">
    <source>
        <dbReference type="ARBA" id="ARBA00022741"/>
    </source>
</evidence>
<dbReference type="PROSITE" id="PS50979">
    <property type="entry name" value="BC"/>
    <property type="match status" value="1"/>
</dbReference>
<keyword evidence="4 6" id="KW-0067">ATP-binding</keyword>
<dbReference type="AlphaFoldDB" id="D8M7R1"/>
<keyword evidence="3 6" id="KW-0547">Nucleotide-binding</keyword>
<dbReference type="GO" id="GO:0046872">
    <property type="term" value="F:metal ion binding"/>
    <property type="evidence" value="ECO:0007669"/>
    <property type="project" value="InterPro"/>
</dbReference>
<reference evidence="9" key="1">
    <citation type="submission" date="2010-02" db="EMBL/GenBank/DDBJ databases">
        <title>Sequencing and annotation of the Blastocystis hominis genome.</title>
        <authorList>
            <person name="Wincker P."/>
        </authorList>
    </citation>
    <scope>NUCLEOTIDE SEQUENCE</scope>
    <source>
        <strain evidence="9">Singapore isolate B</strain>
    </source>
</reference>
<dbReference type="InterPro" id="IPR011761">
    <property type="entry name" value="ATP-grasp"/>
</dbReference>
<dbReference type="Pfam" id="PF00289">
    <property type="entry name" value="Biotin_carb_N"/>
    <property type="match status" value="1"/>
</dbReference>
<comment type="cofactor">
    <cofactor evidence="1">
        <name>biotin</name>
        <dbReference type="ChEBI" id="CHEBI:57586"/>
    </cofactor>
</comment>
<dbReference type="InterPro" id="IPR016185">
    <property type="entry name" value="PreATP-grasp_dom_sf"/>
</dbReference>